<name>A0A0F7ZUZ6_9HYPO</name>
<organism evidence="1 2">
    <name type="scientific">Hirsutella minnesotensis 3608</name>
    <dbReference type="NCBI Taxonomy" id="1043627"/>
    <lineage>
        <taxon>Eukaryota</taxon>
        <taxon>Fungi</taxon>
        <taxon>Dikarya</taxon>
        <taxon>Ascomycota</taxon>
        <taxon>Pezizomycotina</taxon>
        <taxon>Sordariomycetes</taxon>
        <taxon>Hypocreomycetidae</taxon>
        <taxon>Hypocreales</taxon>
        <taxon>Ophiocordycipitaceae</taxon>
        <taxon>Hirsutella</taxon>
    </lineage>
</organism>
<dbReference type="AlphaFoldDB" id="A0A0F7ZUZ6"/>
<dbReference type="OrthoDB" id="6365676at2759"/>
<reference evidence="1 2" key="1">
    <citation type="journal article" date="2014" name="Genome Biol. Evol.">
        <title>Comparative genomics and transcriptomics analyses reveal divergent lifestyle features of nematode endoparasitic fungus Hirsutella minnesotensis.</title>
        <authorList>
            <person name="Lai Y."/>
            <person name="Liu K."/>
            <person name="Zhang X."/>
            <person name="Zhang X."/>
            <person name="Li K."/>
            <person name="Wang N."/>
            <person name="Shu C."/>
            <person name="Wu Y."/>
            <person name="Wang C."/>
            <person name="Bushley K.E."/>
            <person name="Xiang M."/>
            <person name="Liu X."/>
        </authorList>
    </citation>
    <scope>NUCLEOTIDE SEQUENCE [LARGE SCALE GENOMIC DNA]</scope>
    <source>
        <strain evidence="1 2">3608</strain>
    </source>
</reference>
<dbReference type="EMBL" id="KQ030515">
    <property type="protein sequence ID" value="KJZ75728.1"/>
    <property type="molecule type" value="Genomic_DNA"/>
</dbReference>
<protein>
    <submittedName>
        <fullName evidence="1">Uncharacterized protein</fullName>
    </submittedName>
</protein>
<evidence type="ECO:0000313" key="1">
    <source>
        <dbReference type="EMBL" id="KJZ75728.1"/>
    </source>
</evidence>
<keyword evidence="2" id="KW-1185">Reference proteome</keyword>
<gene>
    <name evidence="1" type="ORF">HIM_04885</name>
</gene>
<evidence type="ECO:0000313" key="2">
    <source>
        <dbReference type="Proteomes" id="UP000054481"/>
    </source>
</evidence>
<accession>A0A0F7ZUZ6</accession>
<sequence>MEAPAAHRLPSEILFHIIQSLKPQNPHMIFPRRSDTTQTLLALARVSHAFYAQAASIIRQHCMYLDSGRRVAMLAKLLLRNAFPNRHQVTQAYISQFAENTESREDLQDTRPMRDFLYERHDNNELETFLEMLSPNLRRLIYRGFQSLLDDLTCRGRLSRPYFTNLRLPQRYLGDLGLPKSLEEFVYIQEDRCVESEGAQDGNHGFCRLLVLPRFNLKRVAIWGENLDCEELWLNIVRLACLETLVLSFPPTLLWHSSDGRVRDVDNVAAEYKVRRRALRDLLGGQRRDKELDVMEIHYNAFNEFNGWLDESLDDADHQDNFDNGGVRFSLVNVSDRTDLTPCKPFLAGGDCDKAVANFYDYHALEGDLFDGEALGA</sequence>
<dbReference type="Proteomes" id="UP000054481">
    <property type="component" value="Unassembled WGS sequence"/>
</dbReference>
<proteinExistence type="predicted"/>